<dbReference type="InParanoid" id="J9DG81"/>
<gene>
    <name evidence="2" type="ORF">EDEG_00410</name>
</gene>
<feature type="transmembrane region" description="Helical" evidence="1">
    <location>
        <begin position="31"/>
        <end position="58"/>
    </location>
</feature>
<dbReference type="Pfam" id="PF03134">
    <property type="entry name" value="TB2_DP1_HVA22"/>
    <property type="match status" value="1"/>
</dbReference>
<evidence type="ECO:0000256" key="1">
    <source>
        <dbReference type="SAM" id="Phobius"/>
    </source>
</evidence>
<sequence>MENLQKMASRFPILKKIEDASHGKIKQEHALLIALCLCILLTLSTPLGPLLTSTAGIIVPLKETLTCLKQVKPRASELRHLLIFWLLFGVLTALDAYSSWLVGLIPFFYTFKLVFLLWAGPLKFNASEVLYDKLISKIPEDYYKFECAEQIMARATKLASEVVKEGKEKGFKEIEKKIQPKKDN</sequence>
<keyword evidence="1" id="KW-0812">Transmembrane</keyword>
<keyword evidence="1" id="KW-1133">Transmembrane helix</keyword>
<dbReference type="EMBL" id="AFBI03000004">
    <property type="protein sequence ID" value="EJW01595.1"/>
    <property type="molecule type" value="Genomic_DNA"/>
</dbReference>
<evidence type="ECO:0000313" key="3">
    <source>
        <dbReference type="Proteomes" id="UP000003163"/>
    </source>
</evidence>
<accession>J9DG81</accession>
<dbReference type="HOGENOM" id="CLU_133395_0_0_1"/>
<keyword evidence="1" id="KW-0472">Membrane</keyword>
<dbReference type="OrthoDB" id="10009287at2759"/>
<dbReference type="STRING" id="1003232.J9DG81"/>
<keyword evidence="3" id="KW-1185">Reference proteome</keyword>
<dbReference type="FunCoup" id="J9DG81">
    <property type="interactions" value="24"/>
</dbReference>
<protein>
    <recommendedName>
        <fullName evidence="4">Protein YOP1</fullName>
    </recommendedName>
</protein>
<dbReference type="OMA" id="RHLLIFW"/>
<feature type="transmembrane region" description="Helical" evidence="1">
    <location>
        <begin position="78"/>
        <end position="94"/>
    </location>
</feature>
<proteinExistence type="predicted"/>
<evidence type="ECO:0008006" key="4">
    <source>
        <dbReference type="Google" id="ProtNLM"/>
    </source>
</evidence>
<evidence type="ECO:0000313" key="2">
    <source>
        <dbReference type="EMBL" id="EJW01595.1"/>
    </source>
</evidence>
<reference evidence="3" key="2">
    <citation type="submission" date="2015-07" db="EMBL/GenBank/DDBJ databases">
        <title>Contrasting host-pathogen interactions and genome evolution in two generalist and specialist microsporidian pathogens of mosquitoes.</title>
        <authorList>
            <consortium name="The Broad Institute Genomics Platform"/>
            <consortium name="The Broad Institute Genome Sequencing Center for Infectious Disease"/>
            <person name="Cuomo C.A."/>
            <person name="Sanscrainte N.D."/>
            <person name="Goldberg J.M."/>
            <person name="Heiman D."/>
            <person name="Young S."/>
            <person name="Zeng Q."/>
            <person name="Becnel J.J."/>
            <person name="Birren B.W."/>
        </authorList>
    </citation>
    <scope>NUCLEOTIDE SEQUENCE [LARGE SCALE GENOMIC DNA]</scope>
    <source>
        <strain evidence="3">USNM 41457</strain>
    </source>
</reference>
<dbReference type="AlphaFoldDB" id="J9DG81"/>
<dbReference type="VEuPathDB" id="MicrosporidiaDB:EDEG_00410"/>
<reference evidence="2 3" key="1">
    <citation type="submission" date="2011-08" db="EMBL/GenBank/DDBJ databases">
        <authorList>
            <person name="Liu Z.J."/>
            <person name="Shi F.L."/>
            <person name="Lu J.Q."/>
            <person name="Li M."/>
            <person name="Wang Z.L."/>
        </authorList>
    </citation>
    <scope>NUCLEOTIDE SEQUENCE [LARGE SCALE GENOMIC DNA]</scope>
    <source>
        <strain evidence="2 3">USNM 41457</strain>
    </source>
</reference>
<dbReference type="InterPro" id="IPR004345">
    <property type="entry name" value="TB2_DP1_HVA22"/>
</dbReference>
<name>J9DG81_EDHAE</name>
<dbReference type="Proteomes" id="UP000003163">
    <property type="component" value="Unassembled WGS sequence"/>
</dbReference>
<organism evidence="2 3">
    <name type="scientific">Edhazardia aedis (strain USNM 41457)</name>
    <name type="common">Microsporidian parasite</name>
    <dbReference type="NCBI Taxonomy" id="1003232"/>
    <lineage>
        <taxon>Eukaryota</taxon>
        <taxon>Fungi</taxon>
        <taxon>Fungi incertae sedis</taxon>
        <taxon>Microsporidia</taxon>
        <taxon>Edhazardia</taxon>
    </lineage>
</organism>
<comment type="caution">
    <text evidence="2">The sequence shown here is derived from an EMBL/GenBank/DDBJ whole genome shotgun (WGS) entry which is preliminary data.</text>
</comment>